<dbReference type="EMBL" id="CALNXJ010000025">
    <property type="protein sequence ID" value="CAH3130778.1"/>
    <property type="molecule type" value="Genomic_DNA"/>
</dbReference>
<dbReference type="GO" id="GO:0005267">
    <property type="term" value="F:potassium channel activity"/>
    <property type="evidence" value="ECO:0007669"/>
    <property type="project" value="InterPro"/>
</dbReference>
<feature type="domain" description="Calponin-homology (CH)" evidence="14">
    <location>
        <begin position="13"/>
        <end position="119"/>
    </location>
</feature>
<keyword evidence="7 13" id="KW-1133">Transmembrane helix</keyword>
<dbReference type="Gene3D" id="1.10.418.10">
    <property type="entry name" value="Calponin-like domain"/>
    <property type="match status" value="1"/>
</dbReference>
<comment type="similarity">
    <text evidence="12">Belongs to the two pore domain potassium channel (TC 1.A.1.8) family.</text>
</comment>
<keyword evidence="8" id="KW-0175">Coiled coil</keyword>
<feature type="transmembrane region" description="Helical" evidence="13">
    <location>
        <begin position="361"/>
        <end position="381"/>
    </location>
</feature>
<dbReference type="AlphaFoldDB" id="A0AAU9WZ05"/>
<evidence type="ECO:0000256" key="4">
    <source>
        <dbReference type="ARBA" id="ARBA00022553"/>
    </source>
</evidence>
<evidence type="ECO:0000313" key="16">
    <source>
        <dbReference type="Proteomes" id="UP001159428"/>
    </source>
</evidence>
<keyword evidence="11 12" id="KW-0407">Ion channel</keyword>
<evidence type="ECO:0000256" key="13">
    <source>
        <dbReference type="SAM" id="Phobius"/>
    </source>
</evidence>
<keyword evidence="4" id="KW-0597">Phosphoprotein</keyword>
<evidence type="ECO:0000256" key="5">
    <source>
        <dbReference type="ARBA" id="ARBA00022692"/>
    </source>
</evidence>
<sequence>MSKKQKNLAAGTLRGKEALLEWCKRQTVGYKNVRVSNMTTSWRDGLAFCAIIHRYKPDLIDFQNLSKEDMLKNNELAFKVAEEQLGVPALLDARDLVSMDVPDEQSVMTYLSSLFFSLNNFKPSGNISLAFSVLPKRYLFDILADEAYKRRFKLRQREIIEKETGRNSKSQTLEDFLRRWSNTYNLSQENITNLLKDYDDTRENGAKPTWTFLNSVFYVLQLVTTIGKKEIVVNFTPKSSTFCDQIRHCRCRNIFNKNELFHRGYGNITPTTESGQILTVIYALVGIPLTVLALKSIGELVNKALKSVTRPLHRKFHSKNCQERACDFMETGNTCINLVSCIVTWIIACALNTHLESKQSFITNSYSIFVTLTTVGFGDIIPFEDHLYVFIITVLPGLCFMSSLIDSIVAYLDKTRVATTRSFSLTGCCSAKNEARIAAE</sequence>
<evidence type="ECO:0000256" key="8">
    <source>
        <dbReference type="ARBA" id="ARBA00023054"/>
    </source>
</evidence>
<dbReference type="Pfam" id="PF00307">
    <property type="entry name" value="CH"/>
    <property type="match status" value="1"/>
</dbReference>
<evidence type="ECO:0000259" key="14">
    <source>
        <dbReference type="PROSITE" id="PS50021"/>
    </source>
</evidence>
<protein>
    <recommendedName>
        <fullName evidence="14">Calponin-homology (CH) domain-containing protein</fullName>
    </recommendedName>
</protein>
<comment type="subcellular location">
    <subcellularLocation>
        <location evidence="2">Endosome</location>
    </subcellularLocation>
    <subcellularLocation>
        <location evidence="1">Membrane</location>
        <topology evidence="1">Multi-pass membrane protein</topology>
    </subcellularLocation>
</comment>
<accession>A0AAU9WZ05</accession>
<dbReference type="PANTHER" id="PTHR23167:SF46">
    <property type="entry name" value="EPS15 HOMOLOGY DOMAIN CONTAINING PROTEIN-BINDING PROTEIN 1, ISOFORM F"/>
    <property type="match status" value="1"/>
</dbReference>
<evidence type="ECO:0000256" key="9">
    <source>
        <dbReference type="ARBA" id="ARBA00023065"/>
    </source>
</evidence>
<dbReference type="SUPFAM" id="SSF47576">
    <property type="entry name" value="Calponin-homology domain, CH-domain"/>
    <property type="match status" value="1"/>
</dbReference>
<keyword evidence="3 12" id="KW-0813">Transport</keyword>
<keyword evidence="5 12" id="KW-0812">Transmembrane</keyword>
<dbReference type="PANTHER" id="PTHR23167">
    <property type="entry name" value="CALPONIN HOMOLOGY DOMAIN-CONTAINING PROTEIN DDB_G0272472-RELATED"/>
    <property type="match status" value="1"/>
</dbReference>
<dbReference type="GO" id="GO:0016020">
    <property type="term" value="C:membrane"/>
    <property type="evidence" value="ECO:0007669"/>
    <property type="project" value="UniProtKB-SubCell"/>
</dbReference>
<dbReference type="GO" id="GO:0005768">
    <property type="term" value="C:endosome"/>
    <property type="evidence" value="ECO:0007669"/>
    <property type="project" value="UniProtKB-SubCell"/>
</dbReference>
<evidence type="ECO:0000256" key="11">
    <source>
        <dbReference type="ARBA" id="ARBA00023303"/>
    </source>
</evidence>
<feature type="transmembrane region" description="Helical" evidence="13">
    <location>
        <begin position="387"/>
        <end position="412"/>
    </location>
</feature>
<evidence type="ECO:0000256" key="6">
    <source>
        <dbReference type="ARBA" id="ARBA00022753"/>
    </source>
</evidence>
<dbReference type="SMART" id="SM00033">
    <property type="entry name" value="CH"/>
    <property type="match status" value="1"/>
</dbReference>
<dbReference type="InterPro" id="IPR003280">
    <property type="entry name" value="2pore_dom_K_chnl"/>
</dbReference>
<evidence type="ECO:0000256" key="12">
    <source>
        <dbReference type="RuleBase" id="RU003857"/>
    </source>
</evidence>
<reference evidence="15 16" key="1">
    <citation type="submission" date="2022-05" db="EMBL/GenBank/DDBJ databases">
        <authorList>
            <consortium name="Genoscope - CEA"/>
            <person name="William W."/>
        </authorList>
    </citation>
    <scope>NUCLEOTIDE SEQUENCE [LARGE SCALE GENOMIC DNA]</scope>
</reference>
<keyword evidence="10 13" id="KW-0472">Membrane</keyword>
<dbReference type="PRINTS" id="PR01333">
    <property type="entry name" value="2POREKCHANEL"/>
</dbReference>
<dbReference type="SUPFAM" id="SSF81324">
    <property type="entry name" value="Voltage-gated potassium channels"/>
    <property type="match status" value="1"/>
</dbReference>
<dbReference type="Gene3D" id="1.10.287.70">
    <property type="match status" value="1"/>
</dbReference>
<organism evidence="15 16">
    <name type="scientific">Pocillopora meandrina</name>
    <dbReference type="NCBI Taxonomy" id="46732"/>
    <lineage>
        <taxon>Eukaryota</taxon>
        <taxon>Metazoa</taxon>
        <taxon>Cnidaria</taxon>
        <taxon>Anthozoa</taxon>
        <taxon>Hexacorallia</taxon>
        <taxon>Scleractinia</taxon>
        <taxon>Astrocoeniina</taxon>
        <taxon>Pocilloporidae</taxon>
        <taxon>Pocillopora</taxon>
    </lineage>
</organism>
<evidence type="ECO:0000256" key="3">
    <source>
        <dbReference type="ARBA" id="ARBA00022448"/>
    </source>
</evidence>
<comment type="caution">
    <text evidence="15">The sequence shown here is derived from an EMBL/GenBank/DDBJ whole genome shotgun (WGS) entry which is preliminary data.</text>
</comment>
<evidence type="ECO:0000256" key="1">
    <source>
        <dbReference type="ARBA" id="ARBA00004141"/>
    </source>
</evidence>
<dbReference type="InterPro" id="IPR001715">
    <property type="entry name" value="CH_dom"/>
</dbReference>
<evidence type="ECO:0000313" key="15">
    <source>
        <dbReference type="EMBL" id="CAH3130778.1"/>
    </source>
</evidence>
<dbReference type="Proteomes" id="UP001159428">
    <property type="component" value="Unassembled WGS sequence"/>
</dbReference>
<keyword evidence="16" id="KW-1185">Reference proteome</keyword>
<keyword evidence="6" id="KW-0967">Endosome</keyword>
<dbReference type="PROSITE" id="PS50021">
    <property type="entry name" value="CH"/>
    <property type="match status" value="1"/>
</dbReference>
<dbReference type="Pfam" id="PF07885">
    <property type="entry name" value="Ion_trans_2"/>
    <property type="match status" value="2"/>
</dbReference>
<proteinExistence type="inferred from homology"/>
<evidence type="ECO:0000256" key="10">
    <source>
        <dbReference type="ARBA" id="ARBA00023136"/>
    </source>
</evidence>
<feature type="non-terminal residue" evidence="15">
    <location>
        <position position="440"/>
    </location>
</feature>
<name>A0AAU9WZ05_9CNID</name>
<dbReference type="InterPro" id="IPR036872">
    <property type="entry name" value="CH_dom_sf"/>
</dbReference>
<evidence type="ECO:0000256" key="7">
    <source>
        <dbReference type="ARBA" id="ARBA00022989"/>
    </source>
</evidence>
<dbReference type="InterPro" id="IPR050540">
    <property type="entry name" value="F-actin_Monoox_Mical"/>
</dbReference>
<dbReference type="FunFam" id="1.10.418.10:FF:000023">
    <property type="entry name" value="EH domain-binding protein 1 isoform X1"/>
    <property type="match status" value="1"/>
</dbReference>
<gene>
    <name evidence="15" type="ORF">PMEA_00014330</name>
</gene>
<evidence type="ECO:0000256" key="2">
    <source>
        <dbReference type="ARBA" id="ARBA00004177"/>
    </source>
</evidence>
<dbReference type="InterPro" id="IPR013099">
    <property type="entry name" value="K_chnl_dom"/>
</dbReference>
<keyword evidence="9 12" id="KW-0406">Ion transport</keyword>